<protein>
    <submittedName>
        <fullName evidence="2">Uncharacterized protein</fullName>
    </submittedName>
</protein>
<sequence length="79" mass="8866">METVTLKSKTGRGAESRAGTGKEIENETSHRPIRPIGNPLIQLSTHAEVLRRANKIHVIDLPYIRHHDLIKLTIPQVVI</sequence>
<dbReference type="AlphaFoldDB" id="A0A4C1T6S0"/>
<comment type="caution">
    <text evidence="2">The sequence shown here is derived from an EMBL/GenBank/DDBJ whole genome shotgun (WGS) entry which is preliminary data.</text>
</comment>
<dbReference type="EMBL" id="BGZK01000037">
    <property type="protein sequence ID" value="GBP09834.1"/>
    <property type="molecule type" value="Genomic_DNA"/>
</dbReference>
<feature type="region of interest" description="Disordered" evidence="1">
    <location>
        <begin position="1"/>
        <end position="37"/>
    </location>
</feature>
<name>A0A4C1T6S0_EUMVA</name>
<proteinExistence type="predicted"/>
<accession>A0A4C1T6S0</accession>
<keyword evidence="3" id="KW-1185">Reference proteome</keyword>
<evidence type="ECO:0000313" key="2">
    <source>
        <dbReference type="EMBL" id="GBP09834.1"/>
    </source>
</evidence>
<evidence type="ECO:0000313" key="3">
    <source>
        <dbReference type="Proteomes" id="UP000299102"/>
    </source>
</evidence>
<feature type="compositionally biased region" description="Basic and acidic residues" evidence="1">
    <location>
        <begin position="12"/>
        <end position="30"/>
    </location>
</feature>
<organism evidence="2 3">
    <name type="scientific">Eumeta variegata</name>
    <name type="common">Bagworm moth</name>
    <name type="synonym">Eumeta japonica</name>
    <dbReference type="NCBI Taxonomy" id="151549"/>
    <lineage>
        <taxon>Eukaryota</taxon>
        <taxon>Metazoa</taxon>
        <taxon>Ecdysozoa</taxon>
        <taxon>Arthropoda</taxon>
        <taxon>Hexapoda</taxon>
        <taxon>Insecta</taxon>
        <taxon>Pterygota</taxon>
        <taxon>Neoptera</taxon>
        <taxon>Endopterygota</taxon>
        <taxon>Lepidoptera</taxon>
        <taxon>Glossata</taxon>
        <taxon>Ditrysia</taxon>
        <taxon>Tineoidea</taxon>
        <taxon>Psychidae</taxon>
        <taxon>Oiketicinae</taxon>
        <taxon>Eumeta</taxon>
    </lineage>
</organism>
<gene>
    <name evidence="2" type="ORF">EVAR_81101_1</name>
</gene>
<evidence type="ECO:0000256" key="1">
    <source>
        <dbReference type="SAM" id="MobiDB-lite"/>
    </source>
</evidence>
<dbReference type="Proteomes" id="UP000299102">
    <property type="component" value="Unassembled WGS sequence"/>
</dbReference>
<reference evidence="2 3" key="1">
    <citation type="journal article" date="2019" name="Commun. Biol.">
        <title>The bagworm genome reveals a unique fibroin gene that provides high tensile strength.</title>
        <authorList>
            <person name="Kono N."/>
            <person name="Nakamura H."/>
            <person name="Ohtoshi R."/>
            <person name="Tomita M."/>
            <person name="Numata K."/>
            <person name="Arakawa K."/>
        </authorList>
    </citation>
    <scope>NUCLEOTIDE SEQUENCE [LARGE SCALE GENOMIC DNA]</scope>
</reference>